<dbReference type="SUPFAM" id="SSF53335">
    <property type="entry name" value="S-adenosyl-L-methionine-dependent methyltransferases"/>
    <property type="match status" value="1"/>
</dbReference>
<evidence type="ECO:0000313" key="5">
    <source>
        <dbReference type="Proteomes" id="UP000249300"/>
    </source>
</evidence>
<dbReference type="InterPro" id="IPR029063">
    <property type="entry name" value="SAM-dependent_MTases_sf"/>
</dbReference>
<dbReference type="Pfam" id="PF21911">
    <property type="entry name" value="PG_1098_N"/>
    <property type="match status" value="1"/>
</dbReference>
<name>A0A2X4PMB4_9PORP</name>
<accession>A0A2X4PMB4</accession>
<evidence type="ECO:0000259" key="3">
    <source>
        <dbReference type="Pfam" id="PF22013"/>
    </source>
</evidence>
<feature type="domain" description="PG-1098 N-terminal" evidence="2">
    <location>
        <begin position="4"/>
        <end position="47"/>
    </location>
</feature>
<dbReference type="AlphaFoldDB" id="A0A2X4PMB4"/>
<dbReference type="Pfam" id="PF18096">
    <property type="entry name" value="Thump_like"/>
    <property type="match status" value="1"/>
</dbReference>
<dbReference type="InterPro" id="IPR054168">
    <property type="entry name" value="PG_1098_Fer"/>
</dbReference>
<dbReference type="Gene3D" id="3.40.50.150">
    <property type="entry name" value="Vaccinia Virus protein VP39"/>
    <property type="match status" value="1"/>
</dbReference>
<feature type="domain" description="THUMP-like" evidence="1">
    <location>
        <begin position="334"/>
        <end position="398"/>
    </location>
</feature>
<dbReference type="Gene3D" id="1.10.10.1110">
    <property type="entry name" value="Methyltransferase PG1098, N-terminal domain"/>
    <property type="match status" value="1"/>
</dbReference>
<dbReference type="InterPro" id="IPR041497">
    <property type="entry name" value="Thump-like"/>
</dbReference>
<dbReference type="Pfam" id="PF22013">
    <property type="entry name" value="PG_1098_Fer"/>
    <property type="match status" value="1"/>
</dbReference>
<feature type="domain" description="PG-1098 ferredoxin-like" evidence="3">
    <location>
        <begin position="290"/>
        <end position="333"/>
    </location>
</feature>
<organism evidence="4 5">
    <name type="scientific">Porphyromonas crevioricanis</name>
    <dbReference type="NCBI Taxonomy" id="393921"/>
    <lineage>
        <taxon>Bacteria</taxon>
        <taxon>Pseudomonadati</taxon>
        <taxon>Bacteroidota</taxon>
        <taxon>Bacteroidia</taxon>
        <taxon>Bacteroidales</taxon>
        <taxon>Porphyromonadaceae</taxon>
        <taxon>Porphyromonas</taxon>
    </lineage>
</organism>
<sequence>MDEDIEHINLIMEYTKASREISPERLLLGSNNVPAKLRARVALQLALQGKFSHKLPSWASLSCYIPSRLALEQCSSEEVANYKKRFINLDDTLADLTGGMGVDFWALESVSEQPSYYVELQPELIQAARYNLSRLSSSPRRFLQANAEKIIPQLIESGVTFFYIDPARREGIDKGKQYHRQYSIEDCKPNVSELLQHLPQDGSIRLLAKLSPMLDLSDTLNKLTFISQLHIVAQKGEVKELLALIEPGVSLPTEEIPIIVSDVSSGLHFTFCLAQEKTSRALIADQPLSYLYLPHSGIMKAGCHRFLCQKYEVYKLHPNSHLYSSEKAVSDFPGKSFRIARIIPYHHKEVKALTQSLPAANLVSRNFPLSPLELRKKLKIREAESPYLVATTLSDGSLVLIEAIG</sequence>
<gene>
    <name evidence="4" type="ORF">NCTC12858_01366</name>
</gene>
<keyword evidence="5" id="KW-1185">Reference proteome</keyword>
<evidence type="ECO:0000259" key="1">
    <source>
        <dbReference type="Pfam" id="PF18096"/>
    </source>
</evidence>
<dbReference type="KEGG" id="pcre:NCTC12858_01366"/>
<evidence type="ECO:0000313" key="4">
    <source>
        <dbReference type="EMBL" id="SQH73505.1"/>
    </source>
</evidence>
<dbReference type="InterPro" id="IPR054111">
    <property type="entry name" value="PG_1098_N"/>
</dbReference>
<protein>
    <submittedName>
        <fullName evidence="4">Uncharacterized protein</fullName>
    </submittedName>
</protein>
<dbReference type="Proteomes" id="UP000249300">
    <property type="component" value="Chromosome 1"/>
</dbReference>
<reference evidence="4 5" key="1">
    <citation type="submission" date="2018-06" db="EMBL/GenBank/DDBJ databases">
        <authorList>
            <consortium name="Pathogen Informatics"/>
            <person name="Doyle S."/>
        </authorList>
    </citation>
    <scope>NUCLEOTIDE SEQUENCE [LARGE SCALE GENOMIC DNA]</scope>
    <source>
        <strain evidence="4 5">NCTC12858</strain>
    </source>
</reference>
<proteinExistence type="predicted"/>
<evidence type="ECO:0000259" key="2">
    <source>
        <dbReference type="Pfam" id="PF21911"/>
    </source>
</evidence>
<dbReference type="EMBL" id="LS483447">
    <property type="protein sequence ID" value="SQH73505.1"/>
    <property type="molecule type" value="Genomic_DNA"/>
</dbReference>